<organism evidence="1 2">
    <name type="scientific">Candidatus Woesebacteria bacterium GW2011_GWB1_39_10</name>
    <dbReference type="NCBI Taxonomy" id="1618572"/>
    <lineage>
        <taxon>Bacteria</taxon>
        <taxon>Candidatus Woeseibacteriota</taxon>
    </lineage>
</organism>
<protein>
    <recommendedName>
        <fullName evidence="3">Methyltransferase type 12</fullName>
    </recommendedName>
</protein>
<dbReference type="InterPro" id="IPR029063">
    <property type="entry name" value="SAM-dependent_MTases_sf"/>
</dbReference>
<evidence type="ECO:0008006" key="3">
    <source>
        <dbReference type="Google" id="ProtNLM"/>
    </source>
</evidence>
<dbReference type="STRING" id="1618572.UT17_C0008G0001"/>
<feature type="non-terminal residue" evidence="1">
    <location>
        <position position="260"/>
    </location>
</feature>
<dbReference type="AlphaFoldDB" id="A0A0G0LTV6"/>
<gene>
    <name evidence="1" type="ORF">UT17_C0008G0001</name>
</gene>
<accession>A0A0G0LTV6</accession>
<evidence type="ECO:0000313" key="1">
    <source>
        <dbReference type="EMBL" id="KKQ91415.1"/>
    </source>
</evidence>
<dbReference type="Gene3D" id="3.40.50.150">
    <property type="entry name" value="Vaccinia Virus protein VP39"/>
    <property type="match status" value="1"/>
</dbReference>
<proteinExistence type="predicted"/>
<dbReference type="Pfam" id="PF13489">
    <property type="entry name" value="Methyltransf_23"/>
    <property type="match status" value="1"/>
</dbReference>
<name>A0A0G0LTV6_9BACT</name>
<dbReference type="EMBL" id="LBVU01000008">
    <property type="protein sequence ID" value="KKQ91415.1"/>
    <property type="molecule type" value="Genomic_DNA"/>
</dbReference>
<comment type="caution">
    <text evidence="1">The sequence shown here is derived from an EMBL/GenBank/DDBJ whole genome shotgun (WGS) entry which is preliminary data.</text>
</comment>
<evidence type="ECO:0000313" key="2">
    <source>
        <dbReference type="Proteomes" id="UP000034774"/>
    </source>
</evidence>
<dbReference type="SUPFAM" id="SSF53335">
    <property type="entry name" value="S-adenosyl-L-methionine-dependent methyltransferases"/>
    <property type="match status" value="1"/>
</dbReference>
<dbReference type="PANTHER" id="PTHR43861">
    <property type="entry name" value="TRANS-ACONITATE 2-METHYLTRANSFERASE-RELATED"/>
    <property type="match status" value="1"/>
</dbReference>
<reference evidence="1 2" key="1">
    <citation type="journal article" date="2015" name="Nature">
        <title>rRNA introns, odd ribosomes, and small enigmatic genomes across a large radiation of phyla.</title>
        <authorList>
            <person name="Brown C.T."/>
            <person name="Hug L.A."/>
            <person name="Thomas B.C."/>
            <person name="Sharon I."/>
            <person name="Castelle C.J."/>
            <person name="Singh A."/>
            <person name="Wilkins M.J."/>
            <person name="Williams K.H."/>
            <person name="Banfield J.F."/>
        </authorList>
    </citation>
    <scope>NUCLEOTIDE SEQUENCE [LARGE SCALE GENOMIC DNA]</scope>
</reference>
<sequence length="260" mass="30046">MIKKRPCPICGSGKYKSLFVQRFASGLTHNIVSCKKCNFVFVNNTPAQKDYNKYYKIMSKYELERDQVLHKDYKNIISKFCLKSSKVLDIGCSTGHLLYLLKESGYKKLLGIDPSPTCKKIAWDKFRVEVKTSTISTFTENKKYDLIILAMVLEHLSDIKISLSKIKNLTNKNGFIFISVPDAANFHNGFEEAFGEFSVEHINFFSSKYLFNLMDDYSCVYMESKDNNLLSLWERAYPLRESIDKYIKVSKYKLGGIKKV</sequence>
<dbReference type="CDD" id="cd02440">
    <property type="entry name" value="AdoMet_MTases"/>
    <property type="match status" value="1"/>
</dbReference>
<dbReference type="Proteomes" id="UP000034774">
    <property type="component" value="Unassembled WGS sequence"/>
</dbReference>